<organism evidence="2 3">
    <name type="scientific">Candidatus Alectryocaccomicrobium excrementavium</name>
    <dbReference type="NCBI Taxonomy" id="2840668"/>
    <lineage>
        <taxon>Bacteria</taxon>
        <taxon>Bacillati</taxon>
        <taxon>Bacillota</taxon>
        <taxon>Clostridia</taxon>
        <taxon>Candidatus Alectryocaccomicrobium</taxon>
    </lineage>
</organism>
<keyword evidence="1" id="KW-0732">Signal</keyword>
<accession>A0A9D1G0L4</accession>
<reference evidence="2" key="2">
    <citation type="journal article" date="2021" name="PeerJ">
        <title>Extensive microbial diversity within the chicken gut microbiome revealed by metagenomics and culture.</title>
        <authorList>
            <person name="Gilroy R."/>
            <person name="Ravi A."/>
            <person name="Getino M."/>
            <person name="Pursley I."/>
            <person name="Horton D.L."/>
            <person name="Alikhan N.F."/>
            <person name="Baker D."/>
            <person name="Gharbi K."/>
            <person name="Hall N."/>
            <person name="Watson M."/>
            <person name="Adriaenssens E.M."/>
            <person name="Foster-Nyarko E."/>
            <person name="Jarju S."/>
            <person name="Secka A."/>
            <person name="Antonio M."/>
            <person name="Oren A."/>
            <person name="Chaudhuri R.R."/>
            <person name="La Ragione R."/>
            <person name="Hildebrand F."/>
            <person name="Pallen M.J."/>
        </authorList>
    </citation>
    <scope>NUCLEOTIDE SEQUENCE</scope>
    <source>
        <strain evidence="2">13766</strain>
    </source>
</reference>
<dbReference type="Proteomes" id="UP000824140">
    <property type="component" value="Unassembled WGS sequence"/>
</dbReference>
<dbReference type="AlphaFoldDB" id="A0A9D1G0L4"/>
<gene>
    <name evidence="2" type="ORF">IAA84_08860</name>
</gene>
<comment type="caution">
    <text evidence="2">The sequence shown here is derived from an EMBL/GenBank/DDBJ whole genome shotgun (WGS) entry which is preliminary data.</text>
</comment>
<protein>
    <recommendedName>
        <fullName evidence="4">Peptidase M4 C-terminal domain-containing protein</fullName>
    </recommendedName>
</protein>
<feature type="chain" id="PRO_5038755992" description="Peptidase M4 C-terminal domain-containing protein" evidence="1">
    <location>
        <begin position="23"/>
        <end position="556"/>
    </location>
</feature>
<evidence type="ECO:0000256" key="1">
    <source>
        <dbReference type="SAM" id="SignalP"/>
    </source>
</evidence>
<evidence type="ECO:0000313" key="2">
    <source>
        <dbReference type="EMBL" id="HIS93108.1"/>
    </source>
</evidence>
<proteinExistence type="predicted"/>
<evidence type="ECO:0008006" key="4">
    <source>
        <dbReference type="Google" id="ProtNLM"/>
    </source>
</evidence>
<sequence length="556" mass="62127">MRRKIAAALAVLFVILAFPAQAEGGFSRRVGSLEGKSFLAMYQAGEEADYWFEAGADTAFVQRMEKRIQSVEDLTGEMEPIDVFILRDSSLLMDRLAEPVFQDGALILTLALEEDCLPMLANACLREDARWVGEGVAYLVEYGEPDRNALKQGYSSEENLASLMMDDLCFLPSLRDAAAIELSRMTAADWWLRGGTEAPDRGAWLAGIGAGCEFAPPERALPDFSARATAQGEYDVHICTARAEYDIAMQESRQYTIVDEASLRDFLWHAESAMEQIAAYLAPYAAQGLADTSRTIAMNVDESRWEMASYTDMNGRITINYWPKDCLEHEITHAYTSTAFSETWMDEGLATWMENAVACEYQFVDEGRDVRLAWLRAAARGAAHMYSFDPLYVEYLAELLRLYQLGGGTLETLDPVAFLDARAILSLGYFNDLEGAVWYEVEQGTLKDIYGYEYGGVWYDFDGSELTYAGAGSLFAYLVRETSLEDALTAMRAPERFEEIFGGDYQAASSRWRSYLEETYRLEAPQEEETENPEETLAGMLGGVIDALEGLLIGEK</sequence>
<name>A0A9D1G0L4_9FIRM</name>
<evidence type="ECO:0000313" key="3">
    <source>
        <dbReference type="Proteomes" id="UP000824140"/>
    </source>
</evidence>
<feature type="signal peptide" evidence="1">
    <location>
        <begin position="1"/>
        <end position="22"/>
    </location>
</feature>
<reference evidence="2" key="1">
    <citation type="submission" date="2020-10" db="EMBL/GenBank/DDBJ databases">
        <authorList>
            <person name="Gilroy R."/>
        </authorList>
    </citation>
    <scope>NUCLEOTIDE SEQUENCE</scope>
    <source>
        <strain evidence="2">13766</strain>
    </source>
</reference>
<dbReference type="EMBL" id="DVJN01000177">
    <property type="protein sequence ID" value="HIS93108.1"/>
    <property type="molecule type" value="Genomic_DNA"/>
</dbReference>